<gene>
    <name evidence="1" type="ORF">NCTC13043_01100</name>
</gene>
<dbReference type="Proteomes" id="UP000254235">
    <property type="component" value="Unassembled WGS sequence"/>
</dbReference>
<dbReference type="InterPro" id="IPR052552">
    <property type="entry name" value="YeaO-like"/>
</dbReference>
<dbReference type="Pfam" id="PF22752">
    <property type="entry name" value="DUF488-N3i"/>
    <property type="match status" value="1"/>
</dbReference>
<proteinExistence type="predicted"/>
<evidence type="ECO:0000313" key="2">
    <source>
        <dbReference type="Proteomes" id="UP000254235"/>
    </source>
</evidence>
<dbReference type="AlphaFoldDB" id="A0A379F1K0"/>
<accession>A0A379F1K0</accession>
<evidence type="ECO:0000313" key="1">
    <source>
        <dbReference type="EMBL" id="SUC12495.1"/>
    </source>
</evidence>
<dbReference type="PANTHER" id="PTHR36849:SF1">
    <property type="entry name" value="CYTOPLASMIC PROTEIN"/>
    <property type="match status" value="1"/>
</dbReference>
<dbReference type="PANTHER" id="PTHR36849">
    <property type="entry name" value="CYTOPLASMIC PROTEIN-RELATED"/>
    <property type="match status" value="1"/>
</dbReference>
<protein>
    <submittedName>
        <fullName evidence="1">Uncharacterized conserved protein</fullName>
    </submittedName>
</protein>
<name>A0A379F1K0_9BACT</name>
<reference evidence="1 2" key="1">
    <citation type="submission" date="2018-06" db="EMBL/GenBank/DDBJ databases">
        <authorList>
            <consortium name="Pathogen Informatics"/>
            <person name="Doyle S."/>
        </authorList>
    </citation>
    <scope>NUCLEOTIDE SEQUENCE [LARGE SCALE GENOMIC DNA]</scope>
    <source>
        <strain evidence="1 2">NCTC13043</strain>
    </source>
</reference>
<organism evidence="1 2">
    <name type="scientific">Prevotella pallens</name>
    <dbReference type="NCBI Taxonomy" id="60133"/>
    <lineage>
        <taxon>Bacteria</taxon>
        <taxon>Pseudomonadati</taxon>
        <taxon>Bacteroidota</taxon>
        <taxon>Bacteroidia</taxon>
        <taxon>Bacteroidales</taxon>
        <taxon>Prevotellaceae</taxon>
        <taxon>Prevotella</taxon>
    </lineage>
</organism>
<dbReference type="EMBL" id="UGTP01000001">
    <property type="protein sequence ID" value="SUC12495.1"/>
    <property type="molecule type" value="Genomic_DNA"/>
</dbReference>
<sequence length="122" mass="14300">MKQMNELRIKRIYLSPEKDDGYRLLIDRLWPRGISKVKASLDEWDKTVAPSTELREWFGHEDEKFAEFERKYCSELDNNPDAAQFAQHVKNLLNARNVTLLYGAKNETCNQAVVLKAWILSK</sequence>